<keyword evidence="1" id="KW-1133">Transmembrane helix</keyword>
<feature type="transmembrane region" description="Helical" evidence="1">
    <location>
        <begin position="73"/>
        <end position="92"/>
    </location>
</feature>
<gene>
    <name evidence="2" type="ORF">HELGO_WM12291</name>
</gene>
<organism evidence="2">
    <name type="scientific">uncultured Thiotrichaceae bacterium</name>
    <dbReference type="NCBI Taxonomy" id="298394"/>
    <lineage>
        <taxon>Bacteria</taxon>
        <taxon>Pseudomonadati</taxon>
        <taxon>Pseudomonadota</taxon>
        <taxon>Gammaproteobacteria</taxon>
        <taxon>Thiotrichales</taxon>
        <taxon>Thiotrichaceae</taxon>
        <taxon>environmental samples</taxon>
    </lineage>
</organism>
<protein>
    <recommendedName>
        <fullName evidence="3">DUF2232 domain-containing protein</fullName>
    </recommendedName>
</protein>
<feature type="transmembrane region" description="Helical" evidence="1">
    <location>
        <begin position="258"/>
        <end position="281"/>
    </location>
</feature>
<feature type="transmembrane region" description="Helical" evidence="1">
    <location>
        <begin position="49"/>
        <end position="67"/>
    </location>
</feature>
<reference evidence="2" key="1">
    <citation type="submission" date="2020-01" db="EMBL/GenBank/DDBJ databases">
        <authorList>
            <person name="Meier V. D."/>
            <person name="Meier V D."/>
        </authorList>
    </citation>
    <scope>NUCLEOTIDE SEQUENCE</scope>
    <source>
        <strain evidence="2">HLG_WM_MAG_08</strain>
    </source>
</reference>
<sequence>MATFIMAGPLQAFAFVVLFALTGLFMPLIGLLSNAAIGLITLRRGAGNSLKIAAAAGVCIGILILLIRPQAITALGSALVQWGAVIALALLLQQSTSWHRVLSTLFGLSIAIILVFHASVSDVGAFWKEMLMPMVEMSIIKEQFPGIDLEKAIDTMARFTTGFLVAGLNVGLIISLMIARHWQAMLYNPGGFRDEFRELSIGKPFGLAMVVLITLGLFSDIPLVIDIIVAGMIIFLFQGIALVHGVHNLLELHIGWLIGFYVTLLLMPAQLGILLSAFGIIDSIANFRGAVANRKR</sequence>
<feature type="transmembrane region" description="Helical" evidence="1">
    <location>
        <begin position="224"/>
        <end position="246"/>
    </location>
</feature>
<keyword evidence="1" id="KW-0812">Transmembrane</keyword>
<feature type="transmembrane region" description="Helical" evidence="1">
    <location>
        <begin position="159"/>
        <end position="179"/>
    </location>
</feature>
<feature type="transmembrane region" description="Helical" evidence="1">
    <location>
        <begin position="200"/>
        <end position="218"/>
    </location>
</feature>
<proteinExistence type="predicted"/>
<evidence type="ECO:0008006" key="3">
    <source>
        <dbReference type="Google" id="ProtNLM"/>
    </source>
</evidence>
<feature type="transmembrane region" description="Helical" evidence="1">
    <location>
        <begin position="104"/>
        <end position="127"/>
    </location>
</feature>
<feature type="transmembrane region" description="Helical" evidence="1">
    <location>
        <begin position="12"/>
        <end position="37"/>
    </location>
</feature>
<dbReference type="EMBL" id="CACVAV010000112">
    <property type="protein sequence ID" value="CAA6807010.1"/>
    <property type="molecule type" value="Genomic_DNA"/>
</dbReference>
<evidence type="ECO:0000313" key="2">
    <source>
        <dbReference type="EMBL" id="CAA6807010.1"/>
    </source>
</evidence>
<evidence type="ECO:0000256" key="1">
    <source>
        <dbReference type="SAM" id="Phobius"/>
    </source>
</evidence>
<keyword evidence="1" id="KW-0472">Membrane</keyword>
<accession>A0A6S6SPP5</accession>
<name>A0A6S6SPP5_9GAMM</name>
<dbReference type="AlphaFoldDB" id="A0A6S6SPP5"/>